<dbReference type="InterPro" id="IPR035669">
    <property type="entry name" value="SGNH_plant_lipase-like"/>
</dbReference>
<feature type="chain" id="PRO_5013143280" evidence="2">
    <location>
        <begin position="27"/>
        <end position="661"/>
    </location>
</feature>
<keyword evidence="2" id="KW-0732">Signal</keyword>
<evidence type="ECO:0000313" key="4">
    <source>
        <dbReference type="Proteomes" id="UP000195402"/>
    </source>
</evidence>
<dbReference type="EMBL" id="MVGT01004199">
    <property type="protein sequence ID" value="OVA01107.1"/>
    <property type="molecule type" value="Genomic_DNA"/>
</dbReference>
<comment type="caution">
    <text evidence="3">The sequence shown here is derived from an EMBL/GenBank/DDBJ whole genome shotgun (WGS) entry which is preliminary data.</text>
</comment>
<dbReference type="OMA" id="MAHNIMP"/>
<proteinExistence type="inferred from homology"/>
<dbReference type="OrthoDB" id="1600564at2759"/>
<dbReference type="GO" id="GO:0016298">
    <property type="term" value="F:lipase activity"/>
    <property type="evidence" value="ECO:0007669"/>
    <property type="project" value="InterPro"/>
</dbReference>
<dbReference type="Proteomes" id="UP000195402">
    <property type="component" value="Unassembled WGS sequence"/>
</dbReference>
<comment type="similarity">
    <text evidence="1">Belongs to the 'GDSL' lipolytic enzyme family.</text>
</comment>
<dbReference type="PANTHER" id="PTHR45642">
    <property type="entry name" value="GDSL ESTERASE/LIPASE EXL3"/>
    <property type="match status" value="1"/>
</dbReference>
<dbReference type="AlphaFoldDB" id="A0A200PS85"/>
<organism evidence="3 4">
    <name type="scientific">Macleaya cordata</name>
    <name type="common">Five-seeded plume-poppy</name>
    <name type="synonym">Bocconia cordata</name>
    <dbReference type="NCBI Taxonomy" id="56857"/>
    <lineage>
        <taxon>Eukaryota</taxon>
        <taxon>Viridiplantae</taxon>
        <taxon>Streptophyta</taxon>
        <taxon>Embryophyta</taxon>
        <taxon>Tracheophyta</taxon>
        <taxon>Spermatophyta</taxon>
        <taxon>Magnoliopsida</taxon>
        <taxon>Ranunculales</taxon>
        <taxon>Papaveraceae</taxon>
        <taxon>Papaveroideae</taxon>
        <taxon>Macleaya</taxon>
    </lineage>
</organism>
<protein>
    <submittedName>
        <fullName evidence="3">Lipase</fullName>
    </submittedName>
</protein>
<reference evidence="3 4" key="1">
    <citation type="journal article" date="2017" name="Mol. Plant">
        <title>The Genome of Medicinal Plant Macleaya cordata Provides New Insights into Benzylisoquinoline Alkaloids Metabolism.</title>
        <authorList>
            <person name="Liu X."/>
            <person name="Liu Y."/>
            <person name="Huang P."/>
            <person name="Ma Y."/>
            <person name="Qing Z."/>
            <person name="Tang Q."/>
            <person name="Cao H."/>
            <person name="Cheng P."/>
            <person name="Zheng Y."/>
            <person name="Yuan Z."/>
            <person name="Zhou Y."/>
            <person name="Liu J."/>
            <person name="Tang Z."/>
            <person name="Zhuo Y."/>
            <person name="Zhang Y."/>
            <person name="Yu L."/>
            <person name="Huang J."/>
            <person name="Yang P."/>
            <person name="Peng Q."/>
            <person name="Zhang J."/>
            <person name="Jiang W."/>
            <person name="Zhang Z."/>
            <person name="Lin K."/>
            <person name="Ro D.K."/>
            <person name="Chen X."/>
            <person name="Xiong X."/>
            <person name="Shang Y."/>
            <person name="Huang S."/>
            <person name="Zeng J."/>
        </authorList>
    </citation>
    <scope>NUCLEOTIDE SEQUENCE [LARGE SCALE GENOMIC DNA]</scope>
    <source>
        <strain evidence="4">cv. BLH2017</strain>
        <tissue evidence="3">Root</tissue>
    </source>
</reference>
<accession>A0A200PS85</accession>
<dbReference type="CDD" id="cd01837">
    <property type="entry name" value="SGNH_plant_lipase_like"/>
    <property type="match status" value="2"/>
</dbReference>
<dbReference type="InterPro" id="IPR050592">
    <property type="entry name" value="GDSL_lipolytic_enzyme"/>
</dbReference>
<evidence type="ECO:0000256" key="2">
    <source>
        <dbReference type="SAM" id="SignalP"/>
    </source>
</evidence>
<dbReference type="InterPro" id="IPR008265">
    <property type="entry name" value="Lipase_GDSL_AS"/>
</dbReference>
<name>A0A200PS85_MACCD</name>
<dbReference type="GO" id="GO:0006629">
    <property type="term" value="P:lipid metabolic process"/>
    <property type="evidence" value="ECO:0007669"/>
    <property type="project" value="InterPro"/>
</dbReference>
<dbReference type="PROSITE" id="PS01098">
    <property type="entry name" value="LIPASE_GDSL_SER"/>
    <property type="match status" value="1"/>
</dbReference>
<dbReference type="InterPro" id="IPR036514">
    <property type="entry name" value="SGNH_hydro_sf"/>
</dbReference>
<feature type="signal peptide" evidence="2">
    <location>
        <begin position="1"/>
        <end position="26"/>
    </location>
</feature>
<dbReference type="InParanoid" id="A0A200PS85"/>
<keyword evidence="4" id="KW-1185">Reference proteome</keyword>
<dbReference type="InterPro" id="IPR001087">
    <property type="entry name" value="GDSL"/>
</dbReference>
<evidence type="ECO:0000256" key="1">
    <source>
        <dbReference type="ARBA" id="ARBA00008668"/>
    </source>
</evidence>
<dbReference type="Gene3D" id="3.40.50.1110">
    <property type="entry name" value="SGNH hydrolase"/>
    <property type="match status" value="2"/>
</dbReference>
<sequence length="661" mass="73470">MALIDRSLAICLLLFQLLLLSDEVDSKVPAIIVFGDSTVDAGNNNRIPTIVKSNFAPYGRDFDGGKPTGRFSNGRIATDFISEAFGIKQVVPAYLDPMYSIEDFATGVTFASAGTGLDNKTSDILGVIPLWKELEFFKDYKKKLAKLLGRTRATETIREAVYIISIGTNDFIENYFLLPGRSSQFTVEEYENFLSRIVESFIIQLYRLGARKISLGGLPPIGCLPLVRTLSAEHACLEEFNNLAINFDKKGKQLVGKLRHELHGIKLVFSNIYYAALDVIEKPYLYVKFSTIIVFGDSIVDAGNNNRIQTFMKCNFEPYGQDFEGDKPTGRFCNGRLFTDFISEALGMKPWIPAYLDPEFGIEDFTAGVSFASSGSGFDNFTSELSSVISLWEQLEYFKDYQKKLTSFQGMEKATEILHKALYIVTIGTNDFLTNYFLVPARSLQFSVNEYEAFLIGIAKKFVEELYRLGARKISVGGLPGIGCLPISRTSNVIFGRACREDFNKVARDFNVKLQNLVANLREELEGVRLVYSELYNIFLQVIQNPYLYGGGSEEARWRGWDQWDGSGGGSSRDVVTLVLVLLGFDSDTQLGETVAAIIGFDTSRFSGRGRERERDKEILRDGGAGVVVASEAVMVAGNGGNDGGWSQWQSSSLKTNLIGF</sequence>
<dbReference type="Pfam" id="PF00657">
    <property type="entry name" value="Lipase_GDSL"/>
    <property type="match status" value="2"/>
</dbReference>
<dbReference type="PANTHER" id="PTHR45642:SF95">
    <property type="entry name" value="GDSL-LIKE LIPASE_ACYLHYDROLASE FAMILY PROTEIN, EXPRESSED"/>
    <property type="match status" value="1"/>
</dbReference>
<gene>
    <name evidence="3" type="ORF">BVC80_8821g4</name>
</gene>
<dbReference type="FunFam" id="3.40.50.1110:FF:000003">
    <property type="entry name" value="GDSL esterase/lipase APG"/>
    <property type="match status" value="2"/>
</dbReference>
<evidence type="ECO:0000313" key="3">
    <source>
        <dbReference type="EMBL" id="OVA01107.1"/>
    </source>
</evidence>